<evidence type="ECO:0000256" key="5">
    <source>
        <dbReference type="ARBA" id="ARBA00022692"/>
    </source>
</evidence>
<dbReference type="InterPro" id="IPR001633">
    <property type="entry name" value="EAL_dom"/>
</dbReference>
<dbReference type="GO" id="GO:0005886">
    <property type="term" value="C:plasma membrane"/>
    <property type="evidence" value="ECO:0007669"/>
    <property type="project" value="UniProtKB-SubCell"/>
</dbReference>
<dbReference type="Pfam" id="PF12792">
    <property type="entry name" value="CSS-motif"/>
    <property type="match status" value="1"/>
</dbReference>
<name>A0A7Z2JAS2_9BURK</name>
<reference evidence="12 13" key="1">
    <citation type="submission" date="2019-12" db="EMBL/GenBank/DDBJ databases">
        <title>Paraburkholderia acidiphila 7Q-K02 sp. nov and Paraburkholderia acidisoli DHF22 sp. nov., two strains isolated from forest soil.</title>
        <authorList>
            <person name="Gao Z."/>
            <person name="Qiu L."/>
        </authorList>
    </citation>
    <scope>NUCLEOTIDE SEQUENCE [LARGE SCALE GENOMIC DNA]</scope>
    <source>
        <strain evidence="12 13">7Q-K02</strain>
    </source>
</reference>
<dbReference type="OrthoDB" id="9813903at2"/>
<evidence type="ECO:0000313" key="13">
    <source>
        <dbReference type="Proteomes" id="UP000434209"/>
    </source>
</evidence>
<dbReference type="AlphaFoldDB" id="A0A7Z2JAS2"/>
<dbReference type="PROSITE" id="PS51257">
    <property type="entry name" value="PROKAR_LIPOPROTEIN"/>
    <property type="match status" value="1"/>
</dbReference>
<dbReference type="SMART" id="SM00052">
    <property type="entry name" value="EAL"/>
    <property type="match status" value="1"/>
</dbReference>
<keyword evidence="5 10" id="KW-0812">Transmembrane</keyword>
<keyword evidence="7 10" id="KW-1133">Transmembrane helix</keyword>
<evidence type="ECO:0000256" key="8">
    <source>
        <dbReference type="ARBA" id="ARBA00023136"/>
    </source>
</evidence>
<evidence type="ECO:0000256" key="2">
    <source>
        <dbReference type="ARBA" id="ARBA00012282"/>
    </source>
</evidence>
<comment type="catalytic activity">
    <reaction evidence="9">
        <text>3',3'-c-di-GMP + H2O = 5'-phosphoguanylyl(3'-&gt;5')guanosine + H(+)</text>
        <dbReference type="Rhea" id="RHEA:24902"/>
        <dbReference type="ChEBI" id="CHEBI:15377"/>
        <dbReference type="ChEBI" id="CHEBI:15378"/>
        <dbReference type="ChEBI" id="CHEBI:58754"/>
        <dbReference type="ChEBI" id="CHEBI:58805"/>
        <dbReference type="EC" id="3.1.4.52"/>
    </reaction>
</comment>
<dbReference type="InterPro" id="IPR035919">
    <property type="entry name" value="EAL_sf"/>
</dbReference>
<feature type="transmembrane region" description="Helical" evidence="10">
    <location>
        <begin position="242"/>
        <end position="262"/>
    </location>
</feature>
<comment type="subcellular location">
    <subcellularLocation>
        <location evidence="1">Cell membrane</location>
        <topology evidence="1">Multi-pass membrane protein</topology>
    </subcellularLocation>
</comment>
<evidence type="ECO:0000256" key="7">
    <source>
        <dbReference type="ARBA" id="ARBA00022989"/>
    </source>
</evidence>
<keyword evidence="8 10" id="KW-0472">Membrane</keyword>
<dbReference type="InterPro" id="IPR050706">
    <property type="entry name" value="Cyclic-di-GMP_PDE-like"/>
</dbReference>
<keyword evidence="3" id="KW-1003">Cell membrane</keyword>
<proteinExistence type="predicted"/>
<evidence type="ECO:0000256" key="6">
    <source>
        <dbReference type="ARBA" id="ARBA00022801"/>
    </source>
</evidence>
<feature type="domain" description="EAL" evidence="11">
    <location>
        <begin position="268"/>
        <end position="519"/>
    </location>
</feature>
<keyword evidence="4" id="KW-0973">c-di-GMP</keyword>
<evidence type="ECO:0000259" key="11">
    <source>
        <dbReference type="PROSITE" id="PS50883"/>
    </source>
</evidence>
<dbReference type="PROSITE" id="PS50883">
    <property type="entry name" value="EAL"/>
    <property type="match status" value="1"/>
</dbReference>
<keyword evidence="6" id="KW-0378">Hydrolase</keyword>
<evidence type="ECO:0000256" key="1">
    <source>
        <dbReference type="ARBA" id="ARBA00004651"/>
    </source>
</evidence>
<evidence type="ECO:0000256" key="10">
    <source>
        <dbReference type="SAM" id="Phobius"/>
    </source>
</evidence>
<dbReference type="SUPFAM" id="SSF141868">
    <property type="entry name" value="EAL domain-like"/>
    <property type="match status" value="1"/>
</dbReference>
<organism evidence="12 13">
    <name type="scientific">Paraburkholderia acidiphila</name>
    <dbReference type="NCBI Taxonomy" id="2571747"/>
    <lineage>
        <taxon>Bacteria</taxon>
        <taxon>Pseudomonadati</taxon>
        <taxon>Pseudomonadota</taxon>
        <taxon>Betaproteobacteria</taxon>
        <taxon>Burkholderiales</taxon>
        <taxon>Burkholderiaceae</taxon>
        <taxon>Paraburkholderia</taxon>
    </lineage>
</organism>
<dbReference type="Proteomes" id="UP000434209">
    <property type="component" value="Chromosome 2"/>
</dbReference>
<dbReference type="CDD" id="cd01948">
    <property type="entry name" value="EAL"/>
    <property type="match status" value="1"/>
</dbReference>
<dbReference type="InterPro" id="IPR024744">
    <property type="entry name" value="CSS-motif_dom"/>
</dbReference>
<dbReference type="PANTHER" id="PTHR33121">
    <property type="entry name" value="CYCLIC DI-GMP PHOSPHODIESTERASE PDEF"/>
    <property type="match status" value="1"/>
</dbReference>
<accession>A0A7Z2JAS2</accession>
<evidence type="ECO:0000313" key="12">
    <source>
        <dbReference type="EMBL" id="QGZ57741.1"/>
    </source>
</evidence>
<gene>
    <name evidence="12" type="ORF">FAZ97_22910</name>
</gene>
<evidence type="ECO:0000256" key="9">
    <source>
        <dbReference type="ARBA" id="ARBA00034290"/>
    </source>
</evidence>
<dbReference type="EC" id="3.1.4.52" evidence="2"/>
<keyword evidence="13" id="KW-1185">Reference proteome</keyword>
<dbReference type="Gene3D" id="3.20.20.450">
    <property type="entry name" value="EAL domain"/>
    <property type="match status" value="1"/>
</dbReference>
<protein>
    <recommendedName>
        <fullName evidence="2">cyclic-guanylate-specific phosphodiesterase</fullName>
        <ecNumber evidence="2">3.1.4.52</ecNumber>
    </recommendedName>
</protein>
<evidence type="ECO:0000256" key="3">
    <source>
        <dbReference type="ARBA" id="ARBA00022475"/>
    </source>
</evidence>
<dbReference type="Pfam" id="PF00563">
    <property type="entry name" value="EAL"/>
    <property type="match status" value="1"/>
</dbReference>
<dbReference type="KEGG" id="pacp:FAZ97_22910"/>
<dbReference type="GO" id="GO:0071111">
    <property type="term" value="F:cyclic-guanylate-specific phosphodiesterase activity"/>
    <property type="evidence" value="ECO:0007669"/>
    <property type="project" value="UniProtKB-EC"/>
</dbReference>
<dbReference type="PANTHER" id="PTHR33121:SF79">
    <property type="entry name" value="CYCLIC DI-GMP PHOSPHODIESTERASE PDED-RELATED"/>
    <property type="match status" value="1"/>
</dbReference>
<evidence type="ECO:0000256" key="4">
    <source>
        <dbReference type="ARBA" id="ARBA00022636"/>
    </source>
</evidence>
<dbReference type="EMBL" id="CP046910">
    <property type="protein sequence ID" value="QGZ57741.1"/>
    <property type="molecule type" value="Genomic_DNA"/>
</dbReference>
<dbReference type="RefSeq" id="WP_158760679.1">
    <property type="nucleotide sequence ID" value="NZ_CP046910.1"/>
</dbReference>
<sequence>MLRRITLISASIALGCLATIGPVLTSLYFANRDVENRDRADIQEFADKAMLRAELVTYQAFAALSDLEQQPGAACSPANLEQAARVIYNYRYVQDAGAYAEGKYLCSPLLGDVHDKDLTLPPPDYRTNDGFLIWFRQKSPLSDVRKDLQIGRNGHYVSMDPEAYVDLIDPARRPIAAIQTTTGTVFAVSAGADPNEMFNAWKHAGDVKSDEWNYAVARSSTRHIAVVVKSPRSSVVGDRPKLLAAWLSVGVIAGALLGWLAYRRVTRQLSFASTLEWAISRRKLDVVFQPIVRLADNECAGVEALVRWTLHEQAISPEVFVRVAEESHLIQPLTDLVLDKTIAQLGRLLAANPAFYVSINVSSEDLRTFRFLNLLTKSLQGTGIAPRQMRIEATERSFMNADATRGVIAAFRAAGHPIYIDDFGTGYSSLSYLQTFEIDVLKIDKSFVDTIAQDTASSVVAPHIIGMAHELGLEIVAEGVESEFQAQWLRTKGVQYAQGWYYAKAMSAGDLARWLGKNRAARTPDSIGGGIATGSIET</sequence>